<dbReference type="SUPFAM" id="SSF57535">
    <property type="entry name" value="Complement control module/SCR domain"/>
    <property type="match status" value="17"/>
</dbReference>
<accession>A0ABN9A3J0</accession>
<dbReference type="PROSITE" id="PS50923">
    <property type="entry name" value="SUSHI"/>
    <property type="match status" value="13"/>
</dbReference>
<evidence type="ECO:0000313" key="8">
    <source>
        <dbReference type="Proteomes" id="UP001176941"/>
    </source>
</evidence>
<feature type="chain" id="PRO_5046061830" description="Sushi domain-containing protein" evidence="5">
    <location>
        <begin position="21"/>
        <end position="1233"/>
    </location>
</feature>
<evidence type="ECO:0000256" key="5">
    <source>
        <dbReference type="SAM" id="SignalP"/>
    </source>
</evidence>
<feature type="domain" description="Sushi" evidence="6">
    <location>
        <begin position="334"/>
        <end position="391"/>
    </location>
</feature>
<dbReference type="Proteomes" id="UP001176941">
    <property type="component" value="Chromosome 9"/>
</dbReference>
<feature type="domain" description="Sushi" evidence="6">
    <location>
        <begin position="89"/>
        <end position="148"/>
    </location>
</feature>
<feature type="disulfide bond" evidence="4">
    <location>
        <begin position="396"/>
        <end position="439"/>
    </location>
</feature>
<evidence type="ECO:0000256" key="3">
    <source>
        <dbReference type="ARBA" id="ARBA00023157"/>
    </source>
</evidence>
<feature type="domain" description="Sushi" evidence="6">
    <location>
        <begin position="809"/>
        <end position="867"/>
    </location>
</feature>
<feature type="domain" description="Sushi" evidence="6">
    <location>
        <begin position="1051"/>
        <end position="1108"/>
    </location>
</feature>
<reference evidence="7" key="1">
    <citation type="submission" date="2023-04" db="EMBL/GenBank/DDBJ databases">
        <authorList>
            <consortium name="ELIXIR-Norway"/>
        </authorList>
    </citation>
    <scope>NUCLEOTIDE SEQUENCE [LARGE SCALE GENOMIC DNA]</scope>
</reference>
<proteinExistence type="predicted"/>
<feature type="domain" description="Sushi" evidence="6">
    <location>
        <begin position="522"/>
        <end position="580"/>
    </location>
</feature>
<feature type="domain" description="Sushi" evidence="6">
    <location>
        <begin position="151"/>
        <end position="210"/>
    </location>
</feature>
<dbReference type="Gene3D" id="2.10.70.10">
    <property type="entry name" value="Complement Module, domain 1"/>
    <property type="match status" value="19"/>
</dbReference>
<dbReference type="InterPro" id="IPR051503">
    <property type="entry name" value="ComplSys_Reg/VirEntry_Med"/>
</dbReference>
<feature type="domain" description="Sushi" evidence="6">
    <location>
        <begin position="272"/>
        <end position="329"/>
    </location>
</feature>
<sequence length="1233" mass="139732">MRSKGLALIIILIISGELHAEEKPCGFPSVENGRIAQYYYTFESYYFPMSINQNLSFSCLVGYTTATGKREARTTCTAAGWSPEPQCFKKCPKPDLKNGYIFDTKLSYKIQENMRYHCASGYKTIAGQDEEVVQCLADGWSSQPTCRKEHEACLAPELHHGNYFTAQKTFKVKEKVRYECASGYHTASGKRTEEVECRPYGWALTPQCTKLKCSSLRVIENGYFHPVKQTYEEGDVVQFFCHKNYYLSGSDLIQCYNFGWYPESPVCEGRRNRCPPPPLPLNSKLQTYSASYRHGETVRIECGLNFAMQGAEEIRCENGKWTEPPKCAEDKQRATCEAPPSVGNGSANPSSEVYHSGDKVTYVCERGYHLRGPGEITCNRGKWTLPPECVENTENCNPPPNVINGAIIGELLASYPTGSSVEYRCNEYYLLRGAKISHCEQGRWSSPPVCLEPCTVNMGDMHRNNVQMKWSYEGKILHGDLIDFVCKQGYELSPSTPPSELSVQCNRGEVKYPSCIRKESKRMCASPPAIKNGVIKSSTLNTYENGSSVEYICFEHHFLQGAKESYCLEGVWTTPPSCLEPCTLSFDTMENNNLLLKWNFDNRPYIFHGEYVEFLCKRDTYIAGFPGPVSEFRVQCDRGQFNYPRCVQRERMLSHQEPLSQEAGMLLLIHVLLILWISTVGGQVRHCDFPNINHGILYNEKKYKASFPVSPGKIFYYSCEYNFMSPSKFFWTPITCTEGGWSPTPKCLRVCFFPFVENGHSASSGQTHLEGDTVRITCNKGYSLPDNQGSITCAEAGWSSPPECISTKIECHLPFLEANVDAHPKQEKYKVGDVLKFSCRQRLKRVGPDSVQCYQFGWSPNFPTCKGQVRSCGQPPQLPNGKMKHKKQEKYEHNEMVEYDCNPNFVMKGPKKIQCMDGEWTTLPTCVEPGKACRFIPQLENGYSQPSVPPYRHGVSVVLSCRSSYTMIGNATIACIDGIWTELPKCVATNQLKRCEKPRFYVRGQLSSYMYEFNHNARVSYKCAGKSTYIQTVCINGKWDPELDCLGKKKQLCPPPPQIPNAQNMRTTVNYQEGEKVTVLCKENYEFLEAKELVCKSGQWQSVPQCVEFAQYCGPPPPIDNGDITSSPLSAYSPGSVVQYRCQSFYELRGNLTVTCRNGQWSEPPTCVDACIISEDRMSKNNIQLKWRTHPIRYAKTGDFIEFECKRSHKEKTPVQSFRVLCQEGKFEYPTCE</sequence>
<dbReference type="CDD" id="cd00033">
    <property type="entry name" value="CCP"/>
    <property type="match status" value="12"/>
</dbReference>
<dbReference type="InterPro" id="IPR035976">
    <property type="entry name" value="Sushi/SCR/CCP_sf"/>
</dbReference>
<keyword evidence="8" id="KW-1185">Reference proteome</keyword>
<keyword evidence="2 5" id="KW-0732">Signal</keyword>
<feature type="domain" description="Sushi" evidence="6">
    <location>
        <begin position="1111"/>
        <end position="1169"/>
    </location>
</feature>
<comment type="caution">
    <text evidence="4">Lacks conserved residue(s) required for the propagation of feature annotation.</text>
</comment>
<feature type="domain" description="Sushi" evidence="6">
    <location>
        <begin position="931"/>
        <end position="988"/>
    </location>
</feature>
<evidence type="ECO:0000259" key="6">
    <source>
        <dbReference type="PROSITE" id="PS50923"/>
    </source>
</evidence>
<evidence type="ECO:0000313" key="7">
    <source>
        <dbReference type="EMBL" id="CAI9179901.1"/>
    </source>
</evidence>
<dbReference type="Pfam" id="PF00084">
    <property type="entry name" value="Sushi"/>
    <property type="match status" value="14"/>
</dbReference>
<dbReference type="PANTHER" id="PTHR45785">
    <property type="entry name" value="COMPLEMENT FACTOR H-RELATED"/>
    <property type="match status" value="1"/>
</dbReference>
<feature type="domain" description="Sushi" evidence="6">
    <location>
        <begin position="870"/>
        <end position="928"/>
    </location>
</feature>
<feature type="signal peptide" evidence="5">
    <location>
        <begin position="1"/>
        <end position="20"/>
    </location>
</feature>
<organism evidence="7 8">
    <name type="scientific">Rangifer tarandus platyrhynchus</name>
    <name type="common">Svalbard reindeer</name>
    <dbReference type="NCBI Taxonomy" id="3082113"/>
    <lineage>
        <taxon>Eukaryota</taxon>
        <taxon>Metazoa</taxon>
        <taxon>Chordata</taxon>
        <taxon>Craniata</taxon>
        <taxon>Vertebrata</taxon>
        <taxon>Euteleostomi</taxon>
        <taxon>Mammalia</taxon>
        <taxon>Eutheria</taxon>
        <taxon>Laurasiatheria</taxon>
        <taxon>Artiodactyla</taxon>
        <taxon>Ruminantia</taxon>
        <taxon>Pecora</taxon>
        <taxon>Cervidae</taxon>
        <taxon>Odocoileinae</taxon>
        <taxon>Rangifer</taxon>
    </lineage>
</organism>
<gene>
    <name evidence="7" type="ORF">MRATA1EN1_LOCUS28863</name>
</gene>
<keyword evidence="3 4" id="KW-1015">Disulfide bond</keyword>
<name>A0ABN9A3J0_RANTA</name>
<evidence type="ECO:0000256" key="2">
    <source>
        <dbReference type="ARBA" id="ARBA00022729"/>
    </source>
</evidence>
<dbReference type="InterPro" id="IPR000436">
    <property type="entry name" value="Sushi_SCR_CCP_dom"/>
</dbReference>
<dbReference type="PANTHER" id="PTHR45785:SF3">
    <property type="entry name" value="COAGULATION FACTOR XIII B CHAIN"/>
    <property type="match status" value="1"/>
</dbReference>
<feature type="disulfide bond" evidence="4">
    <location>
        <begin position="872"/>
        <end position="915"/>
    </location>
</feature>
<protein>
    <recommendedName>
        <fullName evidence="6">Sushi domain-containing protein</fullName>
    </recommendedName>
</protein>
<dbReference type="SMART" id="SM00032">
    <property type="entry name" value="CCP"/>
    <property type="match status" value="16"/>
</dbReference>
<keyword evidence="1 4" id="KW-0768">Sushi</keyword>
<feature type="domain" description="Sushi" evidence="6">
    <location>
        <begin position="749"/>
        <end position="806"/>
    </location>
</feature>
<feature type="domain" description="Sushi" evidence="6">
    <location>
        <begin position="211"/>
        <end position="269"/>
    </location>
</feature>
<evidence type="ECO:0000256" key="1">
    <source>
        <dbReference type="ARBA" id="ARBA00022659"/>
    </source>
</evidence>
<evidence type="ECO:0000256" key="4">
    <source>
        <dbReference type="PROSITE-ProRule" id="PRU00302"/>
    </source>
</evidence>
<feature type="disulfide bond" evidence="4">
    <location>
        <begin position="1113"/>
        <end position="1156"/>
    </location>
</feature>
<dbReference type="EMBL" id="OX459945">
    <property type="protein sequence ID" value="CAI9179901.1"/>
    <property type="molecule type" value="Genomic_DNA"/>
</dbReference>
<feature type="disulfide bond" evidence="4">
    <location>
        <begin position="524"/>
        <end position="567"/>
    </location>
</feature>
<feature type="domain" description="Sushi" evidence="6">
    <location>
        <begin position="394"/>
        <end position="452"/>
    </location>
</feature>